<dbReference type="OrthoDB" id="5519028at2"/>
<evidence type="ECO:0000259" key="17">
    <source>
        <dbReference type="PROSITE" id="PS50113"/>
    </source>
</evidence>
<dbReference type="InterPro" id="IPR006189">
    <property type="entry name" value="CHASE_dom"/>
</dbReference>
<evidence type="ECO:0000256" key="3">
    <source>
        <dbReference type="ARBA" id="ARBA00012438"/>
    </source>
</evidence>
<dbReference type="NCBIfam" id="TIGR00229">
    <property type="entry name" value="sensory_box"/>
    <property type="match status" value="2"/>
</dbReference>
<dbReference type="InterPro" id="IPR003594">
    <property type="entry name" value="HATPase_dom"/>
</dbReference>
<keyword evidence="4 11" id="KW-0597">Phosphoprotein</keyword>
<reference evidence="19" key="1">
    <citation type="submission" date="2005-08" db="EMBL/GenBank/DDBJ databases">
        <title>Complete sequence of Dechloromonas aromatica RCB.</title>
        <authorList>
            <person name="Salinero K.K."/>
            <person name="Copeland A."/>
            <person name="Lucas S."/>
            <person name="Lapidus A."/>
            <person name="Barry K."/>
            <person name="Detter J.C."/>
            <person name="Glavina T."/>
            <person name="Hammon N."/>
            <person name="Israni S."/>
            <person name="Pitluck S."/>
            <person name="Di Bartolo G."/>
            <person name="Trong S."/>
            <person name="Schmutz J."/>
            <person name="Larimer F."/>
            <person name="Land M."/>
            <person name="Ivanova N."/>
            <person name="Richardson P."/>
        </authorList>
    </citation>
    <scope>NUCLEOTIDE SEQUENCE</scope>
    <source>
        <strain evidence="19">RCB</strain>
    </source>
</reference>
<dbReference type="InterPro" id="IPR036890">
    <property type="entry name" value="HATPase_C_sf"/>
</dbReference>
<feature type="domain" description="PAC" evidence="17">
    <location>
        <begin position="370"/>
        <end position="422"/>
    </location>
</feature>
<dbReference type="PROSITE" id="PS50112">
    <property type="entry name" value="PAS"/>
    <property type="match status" value="1"/>
</dbReference>
<dbReference type="InterPro" id="IPR013656">
    <property type="entry name" value="PAS_4"/>
</dbReference>
<dbReference type="InterPro" id="IPR042240">
    <property type="entry name" value="CHASE_sf"/>
</dbReference>
<evidence type="ECO:0000256" key="10">
    <source>
        <dbReference type="ARBA" id="ARBA00070152"/>
    </source>
</evidence>
<dbReference type="Pfam" id="PF00072">
    <property type="entry name" value="Response_reg"/>
    <property type="match status" value="1"/>
</dbReference>
<dbReference type="PANTHER" id="PTHR45339">
    <property type="entry name" value="HYBRID SIGNAL TRANSDUCTION HISTIDINE KINASE J"/>
    <property type="match status" value="1"/>
</dbReference>
<dbReference type="PROSITE" id="PS50113">
    <property type="entry name" value="PAC"/>
    <property type="match status" value="2"/>
</dbReference>
<keyword evidence="6 12" id="KW-1133">Transmembrane helix</keyword>
<dbReference type="SUPFAM" id="SSF52172">
    <property type="entry name" value="CheY-like"/>
    <property type="match status" value="1"/>
</dbReference>
<dbReference type="PROSITE" id="PS50839">
    <property type="entry name" value="CHASE"/>
    <property type="match status" value="1"/>
</dbReference>
<dbReference type="eggNOG" id="COG2202">
    <property type="taxonomic scope" value="Bacteria"/>
</dbReference>
<evidence type="ECO:0000256" key="9">
    <source>
        <dbReference type="ARBA" id="ARBA00058004"/>
    </source>
</evidence>
<feature type="domain" description="CHASE" evidence="18">
    <location>
        <begin position="105"/>
        <end position="242"/>
    </location>
</feature>
<dbReference type="SMART" id="SM00086">
    <property type="entry name" value="PAC"/>
    <property type="match status" value="2"/>
</dbReference>
<evidence type="ECO:0000256" key="6">
    <source>
        <dbReference type="ARBA" id="ARBA00022989"/>
    </source>
</evidence>
<dbReference type="FunFam" id="3.30.565.10:FF:000010">
    <property type="entry name" value="Sensor histidine kinase RcsC"/>
    <property type="match status" value="1"/>
</dbReference>
<dbReference type="eggNOG" id="COG3452">
    <property type="taxonomic scope" value="Bacteria"/>
</dbReference>
<keyword evidence="5 12" id="KW-0812">Transmembrane</keyword>
<dbReference type="EMBL" id="CP000089">
    <property type="protein sequence ID" value="AAZ47664.1"/>
    <property type="molecule type" value="Genomic_DNA"/>
</dbReference>
<dbReference type="InterPro" id="IPR005467">
    <property type="entry name" value="His_kinase_dom"/>
</dbReference>
<keyword evidence="13" id="KW-0732">Signal</keyword>
<evidence type="ECO:0000256" key="8">
    <source>
        <dbReference type="ARBA" id="ARBA00023136"/>
    </source>
</evidence>
<dbReference type="Gene3D" id="3.30.450.20">
    <property type="entry name" value="PAS domain"/>
    <property type="match status" value="2"/>
</dbReference>
<dbReference type="SMART" id="SM01079">
    <property type="entry name" value="CHASE"/>
    <property type="match status" value="1"/>
</dbReference>
<feature type="chain" id="PRO_5004233325" description="Virulence sensor protein BvgS" evidence="13">
    <location>
        <begin position="21"/>
        <end position="955"/>
    </location>
</feature>
<dbReference type="HOGENOM" id="CLU_000445_114_62_4"/>
<dbReference type="CDD" id="cd17546">
    <property type="entry name" value="REC_hyHK_CKI1_RcsC-like"/>
    <property type="match status" value="1"/>
</dbReference>
<dbReference type="InterPro" id="IPR001610">
    <property type="entry name" value="PAC"/>
</dbReference>
<evidence type="ECO:0000256" key="1">
    <source>
        <dbReference type="ARBA" id="ARBA00000085"/>
    </source>
</evidence>
<dbReference type="Gene3D" id="1.10.287.130">
    <property type="match status" value="1"/>
</dbReference>
<dbReference type="PRINTS" id="PR00344">
    <property type="entry name" value="BCTRLSENSOR"/>
</dbReference>
<evidence type="ECO:0000256" key="7">
    <source>
        <dbReference type="ARBA" id="ARBA00023012"/>
    </source>
</evidence>
<dbReference type="Pfam" id="PF08448">
    <property type="entry name" value="PAS_4"/>
    <property type="match status" value="2"/>
</dbReference>
<feature type="domain" description="Histidine kinase" evidence="14">
    <location>
        <begin position="586"/>
        <end position="806"/>
    </location>
</feature>
<dbReference type="KEGG" id="dar:Daro_2934"/>
<keyword evidence="7" id="KW-0902">Two-component regulatory system</keyword>
<dbReference type="eggNOG" id="COG2205">
    <property type="taxonomic scope" value="Bacteria"/>
</dbReference>
<dbReference type="Pfam" id="PF02518">
    <property type="entry name" value="HATPase_c"/>
    <property type="match status" value="1"/>
</dbReference>
<dbReference type="GO" id="GO:0000155">
    <property type="term" value="F:phosphorelay sensor kinase activity"/>
    <property type="evidence" value="ECO:0007669"/>
    <property type="project" value="InterPro"/>
</dbReference>
<dbReference type="Pfam" id="PF00512">
    <property type="entry name" value="HisKA"/>
    <property type="match status" value="1"/>
</dbReference>
<evidence type="ECO:0000313" key="19">
    <source>
        <dbReference type="EMBL" id="AAZ47664.1"/>
    </source>
</evidence>
<dbReference type="Gene3D" id="3.30.450.350">
    <property type="entry name" value="CHASE domain"/>
    <property type="match status" value="1"/>
</dbReference>
<dbReference type="AlphaFoldDB" id="Q47BW7"/>
<dbReference type="Gene3D" id="3.30.565.10">
    <property type="entry name" value="Histidine kinase-like ATPase, C-terminal domain"/>
    <property type="match status" value="1"/>
</dbReference>
<dbReference type="SUPFAM" id="SSF55785">
    <property type="entry name" value="PYP-like sensor domain (PAS domain)"/>
    <property type="match status" value="2"/>
</dbReference>
<proteinExistence type="predicted"/>
<accession>Q47BW7</accession>
<dbReference type="SMART" id="SM00388">
    <property type="entry name" value="HisKA"/>
    <property type="match status" value="1"/>
</dbReference>
<feature type="modified residue" description="4-aspartylphosphate" evidence="11">
    <location>
        <position position="883"/>
    </location>
</feature>
<dbReference type="InterPro" id="IPR000700">
    <property type="entry name" value="PAS-assoc_C"/>
</dbReference>
<dbReference type="Gene3D" id="3.40.50.2300">
    <property type="match status" value="1"/>
</dbReference>
<evidence type="ECO:0000259" key="16">
    <source>
        <dbReference type="PROSITE" id="PS50112"/>
    </source>
</evidence>
<dbReference type="PROSITE" id="PS50109">
    <property type="entry name" value="HIS_KIN"/>
    <property type="match status" value="1"/>
</dbReference>
<evidence type="ECO:0000256" key="13">
    <source>
        <dbReference type="SAM" id="SignalP"/>
    </source>
</evidence>
<dbReference type="eggNOG" id="COG0784">
    <property type="taxonomic scope" value="Bacteria"/>
</dbReference>
<dbReference type="PANTHER" id="PTHR45339:SF5">
    <property type="entry name" value="HISTIDINE KINASE"/>
    <property type="match status" value="1"/>
</dbReference>
<evidence type="ECO:0000259" key="18">
    <source>
        <dbReference type="PROSITE" id="PS50839"/>
    </source>
</evidence>
<dbReference type="InterPro" id="IPR004358">
    <property type="entry name" value="Sig_transdc_His_kin-like_C"/>
</dbReference>
<dbReference type="InterPro" id="IPR003661">
    <property type="entry name" value="HisK_dim/P_dom"/>
</dbReference>
<dbReference type="CDD" id="cd00130">
    <property type="entry name" value="PAS"/>
    <property type="match status" value="2"/>
</dbReference>
<comment type="function">
    <text evidence="9">Member of the two-component regulatory system BvgS/BvgA. Phosphorylates BvgA via a four-step phosphorelay in response to environmental signals.</text>
</comment>
<dbReference type="InterPro" id="IPR001789">
    <property type="entry name" value="Sig_transdc_resp-reg_receiver"/>
</dbReference>
<dbReference type="SUPFAM" id="SSF47384">
    <property type="entry name" value="Homodimeric domain of signal transducing histidine kinase"/>
    <property type="match status" value="1"/>
</dbReference>
<gene>
    <name evidence="19" type="ordered locus">Daro_2934</name>
</gene>
<evidence type="ECO:0000259" key="14">
    <source>
        <dbReference type="PROSITE" id="PS50109"/>
    </source>
</evidence>
<evidence type="ECO:0000256" key="2">
    <source>
        <dbReference type="ARBA" id="ARBA00004370"/>
    </source>
</evidence>
<name>Q47BW7_DECAR</name>
<evidence type="ECO:0000259" key="15">
    <source>
        <dbReference type="PROSITE" id="PS50110"/>
    </source>
</evidence>
<dbReference type="SMART" id="SM00091">
    <property type="entry name" value="PAS"/>
    <property type="match status" value="2"/>
</dbReference>
<feature type="transmembrane region" description="Helical" evidence="12">
    <location>
        <begin position="257"/>
        <end position="278"/>
    </location>
</feature>
<dbReference type="EC" id="2.7.13.3" evidence="3"/>
<keyword evidence="8 12" id="KW-0472">Membrane</keyword>
<evidence type="ECO:0000256" key="4">
    <source>
        <dbReference type="ARBA" id="ARBA00022553"/>
    </source>
</evidence>
<dbReference type="PROSITE" id="PS50110">
    <property type="entry name" value="RESPONSE_REGULATORY"/>
    <property type="match status" value="1"/>
</dbReference>
<comment type="catalytic activity">
    <reaction evidence="1">
        <text>ATP + protein L-histidine = ADP + protein N-phospho-L-histidine.</text>
        <dbReference type="EC" id="2.7.13.3"/>
    </reaction>
</comment>
<feature type="signal peptide" evidence="13">
    <location>
        <begin position="1"/>
        <end position="20"/>
    </location>
</feature>
<dbReference type="InterPro" id="IPR011006">
    <property type="entry name" value="CheY-like_superfamily"/>
</dbReference>
<protein>
    <recommendedName>
        <fullName evidence="10">Virulence sensor protein BvgS</fullName>
        <ecNumber evidence="3">2.7.13.3</ecNumber>
    </recommendedName>
</protein>
<dbReference type="CDD" id="cd00082">
    <property type="entry name" value="HisKA"/>
    <property type="match status" value="1"/>
</dbReference>
<dbReference type="GO" id="GO:0016020">
    <property type="term" value="C:membrane"/>
    <property type="evidence" value="ECO:0007669"/>
    <property type="project" value="UniProtKB-SubCell"/>
</dbReference>
<dbReference type="SMART" id="SM00387">
    <property type="entry name" value="HATPase_c"/>
    <property type="match status" value="1"/>
</dbReference>
<evidence type="ECO:0000256" key="11">
    <source>
        <dbReference type="PROSITE-ProRule" id="PRU00169"/>
    </source>
</evidence>
<feature type="domain" description="Response regulatory" evidence="15">
    <location>
        <begin position="834"/>
        <end position="950"/>
    </location>
</feature>
<feature type="domain" description="PAC" evidence="17">
    <location>
        <begin position="484"/>
        <end position="550"/>
    </location>
</feature>
<dbReference type="STRING" id="159087.Daro_2934"/>
<dbReference type="Pfam" id="PF03924">
    <property type="entry name" value="CHASE"/>
    <property type="match status" value="1"/>
</dbReference>
<organism evidence="19">
    <name type="scientific">Dechloromonas aromatica (strain RCB)</name>
    <dbReference type="NCBI Taxonomy" id="159087"/>
    <lineage>
        <taxon>Bacteria</taxon>
        <taxon>Pseudomonadati</taxon>
        <taxon>Pseudomonadota</taxon>
        <taxon>Betaproteobacteria</taxon>
        <taxon>Rhodocyclales</taxon>
        <taxon>Azonexaceae</taxon>
        <taxon>Dechloromonas</taxon>
    </lineage>
</organism>
<dbReference type="InterPro" id="IPR035965">
    <property type="entry name" value="PAS-like_dom_sf"/>
</dbReference>
<dbReference type="SUPFAM" id="SSF55874">
    <property type="entry name" value="ATPase domain of HSP90 chaperone/DNA topoisomerase II/histidine kinase"/>
    <property type="match status" value="1"/>
</dbReference>
<dbReference type="InterPro" id="IPR000014">
    <property type="entry name" value="PAS"/>
</dbReference>
<dbReference type="CDD" id="cd16922">
    <property type="entry name" value="HATPase_EvgS-ArcB-TorS-like"/>
    <property type="match status" value="1"/>
</dbReference>
<sequence length="955" mass="105733">MRRGVFNTVMALLVCGMALAAYVGERINDERYIGAVRGEVQQNLIRTRDRLDSNLNSDIQLVRGLVGVIALEPDLVQARFERAVQPLFAGRTQLRSIAVAPDMMIRLIYPTQGNQKAIGFDYRKSPGQFEAADRARLTRQIVLAGPLSLVQGGVGIVARLPVFLPDGEGQERFWGIVSAVVDAELLYRNSGLRDDNSPIEIAIRGTDGKGSEGGVFFGRPALFAESPVLAEINLPSGTWQLAALPRGGWPTRADNVWLLRLGMAVVALLVLGAFLVLWRALNQASQAWARAESSGRQLSATLENTPDVAVQWYDLQGRVIYWNHASEQLYGWSAEEAIGQRLDRLIFDREQTDNFTRLLDEVAASGKPIGPAEYSIRTRDDELRWVEATMFSIPGESPEKPILVCMDVDITDRKQAEKELADFNRDFEAFLNQTTDFVYFKDAKGCFRFCSQAMAEISGHASWREMIGKHDREIFPPDTARVYQEEEYRVLTEGRPLLNKIEPYYDADGQRGYVQTYKWPLFDEQKRVVGLFGVSRDISEQVRNEEELAQHRLHLEELVAERTEELAVAKESAEAANVAKSEFLANMSHEIRTPLNAISGMAHLIRRGGLAPEQMERLDRLELASEHLLETINAILDLSKIEAGKFSLEEAPLRVAGILDNVTAILQDRAQAKHLQLSVESDPTLPPLLGDPVHLQQALLNYMSNAIKFTESGRITLRARRVDEDADSLLLRFEVEDTGIGIAPEHLPRLFSAFEQADNSITRRYGGTGLGLAITRKIARLVGGDAGASSVLGQGSTFWLTARLKKGAAGDAAAGIELLDGAGEVLRGDYRGCRILLVEDEPINQEIALAMLDDVGLIADVAEDGVVAIAMLDRNDYDLILMDMQMPRMDGLTATRKIREQAGKAGIVILAMTANAFAEDKVRCLEVGMNDFIAKPVDPGHLYAMLVKWLSKSPA</sequence>
<comment type="subcellular location">
    <subcellularLocation>
        <location evidence="2">Membrane</location>
    </subcellularLocation>
</comment>
<feature type="domain" description="PAS" evidence="16">
    <location>
        <begin position="294"/>
        <end position="366"/>
    </location>
</feature>
<dbReference type="InterPro" id="IPR036097">
    <property type="entry name" value="HisK_dim/P_sf"/>
</dbReference>
<evidence type="ECO:0000256" key="5">
    <source>
        <dbReference type="ARBA" id="ARBA00022692"/>
    </source>
</evidence>
<dbReference type="SMART" id="SM00448">
    <property type="entry name" value="REC"/>
    <property type="match status" value="1"/>
</dbReference>
<evidence type="ECO:0000256" key="12">
    <source>
        <dbReference type="SAM" id="Phobius"/>
    </source>
</evidence>